<sequence>MKIAVIGQSVFGAEVFKLLLSKGHDIVGVFTLPDAKGKPDVLAVAGENAGVKVFKFKRWMLKKQVIKQVLEDYQSVGAELNVLAFCSQFIPNEVILFPKHQSIIYHPSILPRHRGASAINWTLMCGDKKGGFTIFWADDGLDTGPILLQKTTYVDPDETVDSFYNRFCFPEGVKAMAEAVDLIETGKAPCIVQPEEGATYDAMIKKDTVQPCNLCVYPASHIILTCDSTIVDVSSLVQTSY</sequence>
<dbReference type="Pfam" id="PF00551">
    <property type="entry name" value="Formyl_trans_N"/>
    <property type="match status" value="1"/>
</dbReference>
<dbReference type="Proteomes" id="UP000735302">
    <property type="component" value="Unassembled WGS sequence"/>
</dbReference>
<dbReference type="Gene3D" id="3.40.50.12230">
    <property type="match status" value="1"/>
</dbReference>
<dbReference type="PANTHER" id="PTHR11138:SF5">
    <property type="entry name" value="METHIONYL-TRNA FORMYLTRANSFERASE, MITOCHONDRIAL"/>
    <property type="match status" value="1"/>
</dbReference>
<gene>
    <name evidence="2" type="ORF">PoB_000144000</name>
</gene>
<evidence type="ECO:0000313" key="3">
    <source>
        <dbReference type="Proteomes" id="UP000735302"/>
    </source>
</evidence>
<dbReference type="PROSITE" id="PS00373">
    <property type="entry name" value="GART"/>
    <property type="match status" value="1"/>
</dbReference>
<reference evidence="2 3" key="1">
    <citation type="journal article" date="2021" name="Elife">
        <title>Chloroplast acquisition without the gene transfer in kleptoplastic sea slugs, Plakobranchus ocellatus.</title>
        <authorList>
            <person name="Maeda T."/>
            <person name="Takahashi S."/>
            <person name="Yoshida T."/>
            <person name="Shimamura S."/>
            <person name="Takaki Y."/>
            <person name="Nagai Y."/>
            <person name="Toyoda A."/>
            <person name="Suzuki Y."/>
            <person name="Arimoto A."/>
            <person name="Ishii H."/>
            <person name="Satoh N."/>
            <person name="Nishiyama T."/>
            <person name="Hasebe M."/>
            <person name="Maruyama T."/>
            <person name="Minagawa J."/>
            <person name="Obokata J."/>
            <person name="Shigenobu S."/>
        </authorList>
    </citation>
    <scope>NUCLEOTIDE SEQUENCE [LARGE SCALE GENOMIC DNA]</scope>
</reference>
<feature type="domain" description="Formyl transferase N-terminal" evidence="1">
    <location>
        <begin position="1"/>
        <end position="179"/>
    </location>
</feature>
<dbReference type="EMBL" id="BLXT01000184">
    <property type="protein sequence ID" value="GFN74934.1"/>
    <property type="molecule type" value="Genomic_DNA"/>
</dbReference>
<organism evidence="2 3">
    <name type="scientific">Plakobranchus ocellatus</name>
    <dbReference type="NCBI Taxonomy" id="259542"/>
    <lineage>
        <taxon>Eukaryota</taxon>
        <taxon>Metazoa</taxon>
        <taxon>Spiralia</taxon>
        <taxon>Lophotrochozoa</taxon>
        <taxon>Mollusca</taxon>
        <taxon>Gastropoda</taxon>
        <taxon>Heterobranchia</taxon>
        <taxon>Euthyneura</taxon>
        <taxon>Panpulmonata</taxon>
        <taxon>Sacoglossa</taxon>
        <taxon>Placobranchoidea</taxon>
        <taxon>Plakobranchidae</taxon>
        <taxon>Plakobranchus</taxon>
    </lineage>
</organism>
<protein>
    <submittedName>
        <fullName evidence="2">10-formyltetrahydrofolate dehydrogenase</fullName>
    </submittedName>
</protein>
<dbReference type="GO" id="GO:0004479">
    <property type="term" value="F:methionyl-tRNA formyltransferase activity"/>
    <property type="evidence" value="ECO:0007669"/>
    <property type="project" value="TreeGrafter"/>
</dbReference>
<evidence type="ECO:0000259" key="1">
    <source>
        <dbReference type="Pfam" id="PF00551"/>
    </source>
</evidence>
<name>A0AAV3XX08_9GAST</name>
<dbReference type="InterPro" id="IPR001555">
    <property type="entry name" value="GART_AS"/>
</dbReference>
<keyword evidence="3" id="KW-1185">Reference proteome</keyword>
<dbReference type="AlphaFoldDB" id="A0AAV3XX08"/>
<proteinExistence type="predicted"/>
<dbReference type="PANTHER" id="PTHR11138">
    <property type="entry name" value="METHIONYL-TRNA FORMYLTRANSFERASE"/>
    <property type="match status" value="1"/>
</dbReference>
<dbReference type="GO" id="GO:0005829">
    <property type="term" value="C:cytosol"/>
    <property type="evidence" value="ECO:0007669"/>
    <property type="project" value="TreeGrafter"/>
</dbReference>
<dbReference type="InterPro" id="IPR002376">
    <property type="entry name" value="Formyl_transf_N"/>
</dbReference>
<dbReference type="InterPro" id="IPR036477">
    <property type="entry name" value="Formyl_transf_N_sf"/>
</dbReference>
<accession>A0AAV3XX08</accession>
<dbReference type="SUPFAM" id="SSF53328">
    <property type="entry name" value="Formyltransferase"/>
    <property type="match status" value="1"/>
</dbReference>
<comment type="caution">
    <text evidence="2">The sequence shown here is derived from an EMBL/GenBank/DDBJ whole genome shotgun (WGS) entry which is preliminary data.</text>
</comment>
<evidence type="ECO:0000313" key="2">
    <source>
        <dbReference type="EMBL" id="GFN74934.1"/>
    </source>
</evidence>